<evidence type="ECO:0000256" key="7">
    <source>
        <dbReference type="ARBA" id="ARBA00023065"/>
    </source>
</evidence>
<organism evidence="12 13">
    <name type="scientific">Brevibacterium rongguiense</name>
    <dbReference type="NCBI Taxonomy" id="2695267"/>
    <lineage>
        <taxon>Bacteria</taxon>
        <taxon>Bacillati</taxon>
        <taxon>Actinomycetota</taxon>
        <taxon>Actinomycetes</taxon>
        <taxon>Micrococcales</taxon>
        <taxon>Brevibacteriaceae</taxon>
        <taxon>Brevibacterium</taxon>
    </lineage>
</organism>
<dbReference type="GO" id="GO:0005886">
    <property type="term" value="C:plasma membrane"/>
    <property type="evidence" value="ECO:0007669"/>
    <property type="project" value="UniProtKB-SubCell"/>
</dbReference>
<keyword evidence="8 10" id="KW-0472">Membrane</keyword>
<comment type="similarity">
    <text evidence="10">Belongs to the monovalent cation:proton antiporter 1 (CPA1) transporter (TC 2.A.36) family.</text>
</comment>
<dbReference type="Gene3D" id="6.10.140.1330">
    <property type="match status" value="1"/>
</dbReference>
<evidence type="ECO:0000259" key="11">
    <source>
        <dbReference type="PROSITE" id="PS50271"/>
    </source>
</evidence>
<dbReference type="SUPFAM" id="SSF57850">
    <property type="entry name" value="RING/U-box"/>
    <property type="match status" value="1"/>
</dbReference>
<comment type="subcellular location">
    <subcellularLocation>
        <location evidence="1 10">Cell membrane</location>
        <topology evidence="1 10">Multi-pass membrane protein</topology>
    </subcellularLocation>
</comment>
<dbReference type="PANTHER" id="PTHR10110">
    <property type="entry name" value="SODIUM/HYDROGEN EXCHANGER"/>
    <property type="match status" value="1"/>
</dbReference>
<evidence type="ECO:0000256" key="2">
    <source>
        <dbReference type="ARBA" id="ARBA00022448"/>
    </source>
</evidence>
<dbReference type="GO" id="GO:0015385">
    <property type="term" value="F:sodium:proton antiporter activity"/>
    <property type="evidence" value="ECO:0007669"/>
    <property type="project" value="InterPro"/>
</dbReference>
<feature type="transmembrane region" description="Helical" evidence="10">
    <location>
        <begin position="373"/>
        <end position="393"/>
    </location>
</feature>
<dbReference type="Pfam" id="PF02148">
    <property type="entry name" value="zf-UBP"/>
    <property type="match status" value="1"/>
</dbReference>
<evidence type="ECO:0000256" key="8">
    <source>
        <dbReference type="ARBA" id="ARBA00023136"/>
    </source>
</evidence>
<sequence>MHTVLLLVCLAVAVLAGTALSERLRLPAPMVLIVIGALGSFLPFVPTITLSPDVVLYGLLPPLLYSAALQTSIVDIRANITSVASLSVALIVVTTVAVGATVHALAPDIPWSVALALGAVVAPPDAVSASAVARRIGLPREIVTVLEGESLLNDATALVALRAAVAAIAGSVAAGEIALEFLIAAGGGIVVGLVLATLVIRVRPLIRDPLVDMGISLVVPFAAYLAAEALEASGVIAVVVAGLLIGHKAPVVQTTGSRITERITWATTAFLLEHAVFLLIGLQAASIIMGSEDGMSPLGVLGICAAVLAAVIVTRLVWLCLTHALRYLRTPPAERPPWSSALVIGWAGMRGVVTIAAVFVIPQDVPHHDVLVLAALTVVLGTLYIQGLTLPLLTRLLRVKAADPAAEALARATLLQKAGEAGLAELADCEDQDPHGVCELIRERVDERSFAAWERLSTTPGQETPSEAYARIRRRMIGAERARVLAIRRKGKFPSHVVQEVLTTLDYEESMLEPETEAREPIVATGSGQGGYCDDLAAFASRTPPEGASCKRCDEEGIHPVALRMCLECGEVGCCDSSPRRHATAHFHHTGHPVMQSAEPGETWRWCYVHRLAA</sequence>
<keyword evidence="3 10" id="KW-1003">Cell membrane</keyword>
<evidence type="ECO:0000256" key="9">
    <source>
        <dbReference type="ARBA" id="ARBA00023201"/>
    </source>
</evidence>
<dbReference type="Gene3D" id="3.30.40.10">
    <property type="entry name" value="Zinc/RING finger domain, C3HC4 (zinc finger)"/>
    <property type="match status" value="1"/>
</dbReference>
<comment type="caution">
    <text evidence="12">The sequence shown here is derived from an EMBL/GenBank/DDBJ whole genome shotgun (WGS) entry which is preliminary data.</text>
</comment>
<evidence type="ECO:0000256" key="3">
    <source>
        <dbReference type="ARBA" id="ARBA00022475"/>
    </source>
</evidence>
<feature type="transmembrane region" description="Helical" evidence="10">
    <location>
        <begin position="341"/>
        <end position="361"/>
    </location>
</feature>
<comment type="caution">
    <text evidence="10">Lacks conserved residue(s) required for the propagation of feature annotation.</text>
</comment>
<keyword evidence="6 10" id="KW-0915">Sodium</keyword>
<evidence type="ECO:0000313" key="13">
    <source>
        <dbReference type="Proteomes" id="UP000469215"/>
    </source>
</evidence>
<feature type="transmembrane region" description="Helical" evidence="10">
    <location>
        <begin position="233"/>
        <end position="251"/>
    </location>
</feature>
<proteinExistence type="inferred from homology"/>
<feature type="transmembrane region" description="Helical" evidence="10">
    <location>
        <begin position="31"/>
        <end position="60"/>
    </location>
</feature>
<feature type="transmembrane region" description="Helical" evidence="10">
    <location>
        <begin position="300"/>
        <end position="321"/>
    </location>
</feature>
<reference evidence="12 13" key="1">
    <citation type="submission" date="2020-01" db="EMBL/GenBank/DDBJ databases">
        <authorList>
            <person name="Deng T."/>
        </authorList>
    </citation>
    <scope>NUCLEOTIDE SEQUENCE [LARGE SCALE GENOMIC DNA]</scope>
    <source>
        <strain evidence="12 13">5221</strain>
    </source>
</reference>
<dbReference type="InterPro" id="IPR006153">
    <property type="entry name" value="Cation/H_exchanger_TM"/>
</dbReference>
<dbReference type="PROSITE" id="PS50271">
    <property type="entry name" value="ZF_UBP"/>
    <property type="match status" value="1"/>
</dbReference>
<feature type="transmembrane region" description="Helical" evidence="10">
    <location>
        <begin position="263"/>
        <end position="288"/>
    </location>
</feature>
<keyword evidence="13" id="KW-1185">Reference proteome</keyword>
<dbReference type="NCBIfam" id="TIGR00831">
    <property type="entry name" value="a_cpa1"/>
    <property type="match status" value="1"/>
</dbReference>
<dbReference type="RefSeq" id="WP_160953861.1">
    <property type="nucleotide sequence ID" value="NZ_WWEQ01000053.1"/>
</dbReference>
<feature type="transmembrane region" description="Helical" evidence="10">
    <location>
        <begin position="181"/>
        <end position="202"/>
    </location>
</feature>
<dbReference type="Pfam" id="PF00999">
    <property type="entry name" value="Na_H_Exchanger"/>
    <property type="match status" value="1"/>
</dbReference>
<feature type="transmembrane region" description="Helical" evidence="10">
    <location>
        <begin position="155"/>
        <end position="175"/>
    </location>
</feature>
<dbReference type="InterPro" id="IPR018422">
    <property type="entry name" value="Cation/H_exchanger_CPA1"/>
</dbReference>
<evidence type="ECO:0000313" key="12">
    <source>
        <dbReference type="EMBL" id="MYM20444.1"/>
    </source>
</evidence>
<keyword evidence="7 10" id="KW-0406">Ion transport</keyword>
<dbReference type="InterPro" id="IPR004705">
    <property type="entry name" value="Cation/H_exchanger_CPA1_bac"/>
</dbReference>
<evidence type="ECO:0000256" key="6">
    <source>
        <dbReference type="ARBA" id="ARBA00023053"/>
    </source>
</evidence>
<feature type="domain" description="UBP-type" evidence="11">
    <location>
        <begin position="525"/>
        <end position="614"/>
    </location>
</feature>
<evidence type="ECO:0000256" key="5">
    <source>
        <dbReference type="ARBA" id="ARBA00022989"/>
    </source>
</evidence>
<protein>
    <submittedName>
        <fullName evidence="12">Na+/H+ antiporter</fullName>
    </submittedName>
</protein>
<keyword evidence="10" id="KW-0050">Antiport</keyword>
<keyword evidence="9 10" id="KW-0739">Sodium transport</keyword>
<dbReference type="EMBL" id="WWEQ01000053">
    <property type="protein sequence ID" value="MYM20444.1"/>
    <property type="molecule type" value="Genomic_DNA"/>
</dbReference>
<keyword evidence="2 10" id="KW-0813">Transport</keyword>
<evidence type="ECO:0000256" key="10">
    <source>
        <dbReference type="RuleBase" id="RU366002"/>
    </source>
</evidence>
<accession>A0A6N9HA95</accession>
<feature type="transmembrane region" description="Helical" evidence="10">
    <location>
        <begin position="80"/>
        <end position="105"/>
    </location>
</feature>
<dbReference type="InterPro" id="IPR001607">
    <property type="entry name" value="Znf_UBP"/>
</dbReference>
<evidence type="ECO:0000256" key="4">
    <source>
        <dbReference type="ARBA" id="ARBA00022692"/>
    </source>
</evidence>
<dbReference type="InterPro" id="IPR013083">
    <property type="entry name" value="Znf_RING/FYVE/PHD"/>
</dbReference>
<keyword evidence="5 10" id="KW-1133">Transmembrane helix</keyword>
<name>A0A6N9HA95_9MICO</name>
<keyword evidence="4 10" id="KW-0812">Transmembrane</keyword>
<gene>
    <name evidence="12" type="ORF">GSY69_10835</name>
</gene>
<dbReference type="GO" id="GO:0051453">
    <property type="term" value="P:regulation of intracellular pH"/>
    <property type="evidence" value="ECO:0007669"/>
    <property type="project" value="TreeGrafter"/>
</dbReference>
<dbReference type="GO" id="GO:0098719">
    <property type="term" value="P:sodium ion import across plasma membrane"/>
    <property type="evidence" value="ECO:0007669"/>
    <property type="project" value="TreeGrafter"/>
</dbReference>
<dbReference type="GO" id="GO:0008270">
    <property type="term" value="F:zinc ion binding"/>
    <property type="evidence" value="ECO:0007669"/>
    <property type="project" value="InterPro"/>
</dbReference>
<dbReference type="Proteomes" id="UP000469215">
    <property type="component" value="Unassembled WGS sequence"/>
</dbReference>
<dbReference type="AlphaFoldDB" id="A0A6N9HA95"/>
<dbReference type="PANTHER" id="PTHR10110:SF86">
    <property type="entry name" value="SODIUM_HYDROGEN EXCHANGER 7"/>
    <property type="match status" value="1"/>
</dbReference>
<comment type="function">
    <text evidence="10">Na(+)/H(+) antiporter that extrudes sodium in exchange for external protons.</text>
</comment>
<dbReference type="GO" id="GO:0015386">
    <property type="term" value="F:potassium:proton antiporter activity"/>
    <property type="evidence" value="ECO:0007669"/>
    <property type="project" value="TreeGrafter"/>
</dbReference>
<evidence type="ECO:0000256" key="1">
    <source>
        <dbReference type="ARBA" id="ARBA00004651"/>
    </source>
</evidence>